<dbReference type="InterPro" id="IPR039420">
    <property type="entry name" value="WalR-like"/>
</dbReference>
<accession>A0A1H4E2B3</accession>
<gene>
    <name evidence="6" type="ORF">SAMN05216462_2532</name>
</gene>
<dbReference type="Gene3D" id="1.10.10.60">
    <property type="entry name" value="Homeodomain-like"/>
    <property type="match status" value="1"/>
</dbReference>
<keyword evidence="2" id="KW-0902">Two-component regulatory system</keyword>
<dbReference type="InterPro" id="IPR011006">
    <property type="entry name" value="CheY-like_superfamily"/>
</dbReference>
<name>A0A1H4E2B3_XYLRU</name>
<dbReference type="GO" id="GO:0000976">
    <property type="term" value="F:transcription cis-regulatory region binding"/>
    <property type="evidence" value="ECO:0007669"/>
    <property type="project" value="TreeGrafter"/>
</dbReference>
<dbReference type="SUPFAM" id="SSF52172">
    <property type="entry name" value="CheY-like"/>
    <property type="match status" value="1"/>
</dbReference>
<feature type="domain" description="Response regulatory" evidence="5">
    <location>
        <begin position="23"/>
        <end position="142"/>
    </location>
</feature>
<proteinExistence type="predicted"/>
<evidence type="ECO:0000313" key="7">
    <source>
        <dbReference type="Proteomes" id="UP000182257"/>
    </source>
</evidence>
<dbReference type="PANTHER" id="PTHR48111">
    <property type="entry name" value="REGULATOR OF RPOS"/>
    <property type="match status" value="1"/>
</dbReference>
<dbReference type="PROSITE" id="PS50110">
    <property type="entry name" value="RESPONSE_REGULATORY"/>
    <property type="match status" value="1"/>
</dbReference>
<dbReference type="SUPFAM" id="SSF46689">
    <property type="entry name" value="Homeodomain-like"/>
    <property type="match status" value="1"/>
</dbReference>
<dbReference type="InterPro" id="IPR001789">
    <property type="entry name" value="Sig_transdc_resp-reg_receiver"/>
</dbReference>
<dbReference type="Gene3D" id="3.40.50.2300">
    <property type="match status" value="1"/>
</dbReference>
<evidence type="ECO:0000259" key="5">
    <source>
        <dbReference type="PROSITE" id="PS50110"/>
    </source>
</evidence>
<dbReference type="GO" id="GO:0032993">
    <property type="term" value="C:protein-DNA complex"/>
    <property type="evidence" value="ECO:0007669"/>
    <property type="project" value="TreeGrafter"/>
</dbReference>
<dbReference type="EMBL" id="FNRF01000005">
    <property type="protein sequence ID" value="SEA79056.1"/>
    <property type="molecule type" value="Genomic_DNA"/>
</dbReference>
<dbReference type="SMART" id="SM00448">
    <property type="entry name" value="REC"/>
    <property type="match status" value="1"/>
</dbReference>
<feature type="modified residue" description="4-aspartylphosphate" evidence="4">
    <location>
        <position position="72"/>
    </location>
</feature>
<dbReference type="InterPro" id="IPR009057">
    <property type="entry name" value="Homeodomain-like_sf"/>
</dbReference>
<evidence type="ECO:0000256" key="1">
    <source>
        <dbReference type="ARBA" id="ARBA00022553"/>
    </source>
</evidence>
<reference evidence="6 7" key="1">
    <citation type="submission" date="2016-10" db="EMBL/GenBank/DDBJ databases">
        <authorList>
            <person name="de Groot N.N."/>
        </authorList>
    </citation>
    <scope>NUCLEOTIDE SEQUENCE [LARGE SCALE GENOMIC DNA]</scope>
    <source>
        <strain evidence="6 7">D31d</strain>
    </source>
</reference>
<dbReference type="PRINTS" id="PR01590">
    <property type="entry name" value="HTHFIS"/>
</dbReference>
<keyword evidence="3" id="KW-0238">DNA-binding</keyword>
<dbReference type="Pfam" id="PF02954">
    <property type="entry name" value="HTH_8"/>
    <property type="match status" value="1"/>
</dbReference>
<dbReference type="GO" id="GO:0005829">
    <property type="term" value="C:cytosol"/>
    <property type="evidence" value="ECO:0007669"/>
    <property type="project" value="TreeGrafter"/>
</dbReference>
<protein>
    <submittedName>
        <fullName evidence="6">Regulatory protein, Fis family</fullName>
    </submittedName>
</protein>
<dbReference type="GO" id="GO:0000156">
    <property type="term" value="F:phosphorelay response regulator activity"/>
    <property type="evidence" value="ECO:0007669"/>
    <property type="project" value="TreeGrafter"/>
</dbReference>
<evidence type="ECO:0000313" key="6">
    <source>
        <dbReference type="EMBL" id="SEA79056.1"/>
    </source>
</evidence>
<organism evidence="6 7">
    <name type="scientific">Xylanibacter ruminicola</name>
    <name type="common">Prevotella ruminicola</name>
    <dbReference type="NCBI Taxonomy" id="839"/>
    <lineage>
        <taxon>Bacteria</taxon>
        <taxon>Pseudomonadati</taxon>
        <taxon>Bacteroidota</taxon>
        <taxon>Bacteroidia</taxon>
        <taxon>Bacteroidales</taxon>
        <taxon>Prevotellaceae</taxon>
        <taxon>Xylanibacter</taxon>
    </lineage>
</organism>
<dbReference type="CDD" id="cd00156">
    <property type="entry name" value="REC"/>
    <property type="match status" value="1"/>
</dbReference>
<keyword evidence="1 4" id="KW-0597">Phosphoprotein</keyword>
<dbReference type="PANTHER" id="PTHR48111:SF40">
    <property type="entry name" value="PHOSPHATE REGULON TRANSCRIPTIONAL REGULATORY PROTEIN PHOB"/>
    <property type="match status" value="1"/>
</dbReference>
<dbReference type="AlphaFoldDB" id="A0A1H4E2B3"/>
<sequence length="192" mass="22054">MYDFYTILRIFAHKNYIMNKYGTILIVDDNAAILTAMRYLLDGTFEQVLTTTNPDDILKLMAQQTIDIVVLDMNFTLGVNNGNEGLFWLRTIRKQHPETPVVLLTAYADINLAVKGLKNGAADFITKPWDNDELLRKLKDVLDMQNEIVSLDEVEQEHIRRTIDHCHGNLTQAAQLLGITRQTLYNKMKRLS</sequence>
<evidence type="ECO:0000256" key="3">
    <source>
        <dbReference type="ARBA" id="ARBA00023125"/>
    </source>
</evidence>
<evidence type="ECO:0000256" key="4">
    <source>
        <dbReference type="PROSITE-ProRule" id="PRU00169"/>
    </source>
</evidence>
<dbReference type="InterPro" id="IPR002197">
    <property type="entry name" value="HTH_Fis"/>
</dbReference>
<evidence type="ECO:0000256" key="2">
    <source>
        <dbReference type="ARBA" id="ARBA00023012"/>
    </source>
</evidence>
<dbReference type="GO" id="GO:0006355">
    <property type="term" value="P:regulation of DNA-templated transcription"/>
    <property type="evidence" value="ECO:0007669"/>
    <property type="project" value="TreeGrafter"/>
</dbReference>
<dbReference type="Proteomes" id="UP000182257">
    <property type="component" value="Unassembled WGS sequence"/>
</dbReference>
<dbReference type="Pfam" id="PF00072">
    <property type="entry name" value="Response_reg"/>
    <property type="match status" value="1"/>
</dbReference>